<comment type="subcellular location">
    <subcellularLocation>
        <location evidence="1">Periplasm</location>
    </subcellularLocation>
</comment>
<dbReference type="Gene3D" id="3.40.190.10">
    <property type="entry name" value="Periplasmic binding protein-like II"/>
    <property type="match status" value="1"/>
</dbReference>
<dbReference type="SUPFAM" id="SSF53850">
    <property type="entry name" value="Periplasmic binding protein-like II"/>
    <property type="match status" value="1"/>
</dbReference>
<dbReference type="GO" id="GO:1904680">
    <property type="term" value="F:peptide transmembrane transporter activity"/>
    <property type="evidence" value="ECO:0007669"/>
    <property type="project" value="TreeGrafter"/>
</dbReference>
<accession>A0A5B2TGI8</accession>
<dbReference type="GO" id="GO:0030288">
    <property type="term" value="C:outer membrane-bounded periplasmic space"/>
    <property type="evidence" value="ECO:0007669"/>
    <property type="project" value="UniProtKB-ARBA"/>
</dbReference>
<reference evidence="5 6" key="1">
    <citation type="journal article" date="2015" name="Int. J. Syst. Evol. Microbiol.">
        <title>Roseomonas oryzae sp. nov., isolated from paddy rhizosphere soil.</title>
        <authorList>
            <person name="Ramaprasad E.V."/>
            <person name="Sasikala Ch."/>
            <person name="Ramana Ch.V."/>
        </authorList>
    </citation>
    <scope>NUCLEOTIDE SEQUENCE [LARGE SCALE GENOMIC DNA]</scope>
    <source>
        <strain evidence="5 6">KCTC 42542</strain>
    </source>
</reference>
<evidence type="ECO:0000259" key="4">
    <source>
        <dbReference type="Pfam" id="PF00496"/>
    </source>
</evidence>
<evidence type="ECO:0000256" key="2">
    <source>
        <dbReference type="ARBA" id="ARBA00005695"/>
    </source>
</evidence>
<dbReference type="PANTHER" id="PTHR30290">
    <property type="entry name" value="PERIPLASMIC BINDING COMPONENT OF ABC TRANSPORTER"/>
    <property type="match status" value="1"/>
</dbReference>
<feature type="domain" description="Solute-binding protein family 5" evidence="4">
    <location>
        <begin position="83"/>
        <end position="433"/>
    </location>
</feature>
<gene>
    <name evidence="5" type="ORF">F0Q34_11320</name>
</gene>
<evidence type="ECO:0000313" key="6">
    <source>
        <dbReference type="Proteomes" id="UP000322110"/>
    </source>
</evidence>
<dbReference type="InterPro" id="IPR000914">
    <property type="entry name" value="SBP_5_dom"/>
</dbReference>
<protein>
    <submittedName>
        <fullName evidence="5">ABC transporter substrate-binding protein</fullName>
    </submittedName>
</protein>
<sequence>MRRRALLGSGLSAAALLGGGGAYGPLARPALAQGAAARTLRFVPHADLANFDPVWGTQYVVRNAAVLVWDMLYGVDETVTPRRQMVEQEEVSADGLTWTFRLRPGLTFHDGTPVLARDAVASLARWSARDAMGLMIRAIQQELVAVDDRTFRWVLRKPYPKMLLALGKTNAPCAFIMPERIAQTDPFGQIKEYVGSGPMRFVREEWVPGARAVFARFDGYRPREEAASWLAGGKRILVDRVEWSIMPDPATAAGALQNGEIDWWETPIPDLIPVLKRARGVSVDIADPLGNIAALRMNHLQPPFNDVRARRAVLMALSQEDYMRAIVGSDDSLWRPLPGFFTPGTPGYTEAGGDILKGKRDLDAAKRLLAESGYNNQPVFCMFSQDLPPHKAMGDVTADLFARMGFNVDAVATDWGTVVGRRASKAPPAQGGWNVFHTWHSGADCVTPAGYAAIRGNGEKAWFGWPDSPKTEEGVEAWYAAPGPDEEKAALAAINRAAMEDVIYAPLGQFMAYQAWRSNVSGVLKAPLPLFWGVSKA</sequence>
<keyword evidence="6" id="KW-1185">Reference proteome</keyword>
<dbReference type="EMBL" id="VUKA01000004">
    <property type="protein sequence ID" value="KAA2213214.1"/>
    <property type="molecule type" value="Genomic_DNA"/>
</dbReference>
<dbReference type="GO" id="GO:0043190">
    <property type="term" value="C:ATP-binding cassette (ABC) transporter complex"/>
    <property type="evidence" value="ECO:0007669"/>
    <property type="project" value="InterPro"/>
</dbReference>
<comment type="caution">
    <text evidence="5">The sequence shown here is derived from an EMBL/GenBank/DDBJ whole genome shotgun (WGS) entry which is preliminary data.</text>
</comment>
<dbReference type="PIRSF" id="PIRSF002741">
    <property type="entry name" value="MppA"/>
    <property type="match status" value="1"/>
</dbReference>
<dbReference type="InterPro" id="IPR039424">
    <property type="entry name" value="SBP_5"/>
</dbReference>
<evidence type="ECO:0000256" key="3">
    <source>
        <dbReference type="ARBA" id="ARBA00022729"/>
    </source>
</evidence>
<evidence type="ECO:0000256" key="1">
    <source>
        <dbReference type="ARBA" id="ARBA00004418"/>
    </source>
</evidence>
<dbReference type="InterPro" id="IPR030678">
    <property type="entry name" value="Peptide/Ni-bd"/>
</dbReference>
<keyword evidence="3" id="KW-0732">Signal</keyword>
<dbReference type="Pfam" id="PF00496">
    <property type="entry name" value="SBP_bac_5"/>
    <property type="match status" value="1"/>
</dbReference>
<dbReference type="Gene3D" id="3.10.105.10">
    <property type="entry name" value="Dipeptide-binding Protein, Domain 3"/>
    <property type="match status" value="1"/>
</dbReference>
<organism evidence="5 6">
    <name type="scientific">Teichococcus oryzae</name>
    <dbReference type="NCBI Taxonomy" id="1608942"/>
    <lineage>
        <taxon>Bacteria</taxon>
        <taxon>Pseudomonadati</taxon>
        <taxon>Pseudomonadota</taxon>
        <taxon>Alphaproteobacteria</taxon>
        <taxon>Acetobacterales</taxon>
        <taxon>Roseomonadaceae</taxon>
        <taxon>Roseomonas</taxon>
    </lineage>
</organism>
<dbReference type="Proteomes" id="UP000322110">
    <property type="component" value="Unassembled WGS sequence"/>
</dbReference>
<name>A0A5B2TGI8_9PROT</name>
<dbReference type="RefSeq" id="WP_149812327.1">
    <property type="nucleotide sequence ID" value="NZ_VUKA01000004.1"/>
</dbReference>
<dbReference type="PANTHER" id="PTHR30290:SF38">
    <property type="entry name" value="D,D-DIPEPTIDE-BINDING PERIPLASMIC PROTEIN DDPA-RELATED"/>
    <property type="match status" value="1"/>
</dbReference>
<dbReference type="GO" id="GO:0015833">
    <property type="term" value="P:peptide transport"/>
    <property type="evidence" value="ECO:0007669"/>
    <property type="project" value="TreeGrafter"/>
</dbReference>
<evidence type="ECO:0000313" key="5">
    <source>
        <dbReference type="EMBL" id="KAA2213214.1"/>
    </source>
</evidence>
<proteinExistence type="inferred from homology"/>
<dbReference type="OrthoDB" id="7233744at2"/>
<comment type="similarity">
    <text evidence="2">Belongs to the bacterial solute-binding protein 5 family.</text>
</comment>
<dbReference type="AlphaFoldDB" id="A0A5B2TGI8"/>
<dbReference type="CDD" id="cd08502">
    <property type="entry name" value="PBP2_NikA_DppA_OppA_like_16"/>
    <property type="match status" value="1"/>
</dbReference>